<dbReference type="EMBL" id="JEMT01012314">
    <property type="protein sequence ID" value="EXX76147.1"/>
    <property type="molecule type" value="Genomic_DNA"/>
</dbReference>
<feature type="region of interest" description="Disordered" evidence="15">
    <location>
        <begin position="544"/>
        <end position="615"/>
    </location>
</feature>
<dbReference type="OrthoDB" id="429841at2759"/>
<comment type="subcellular location">
    <subcellularLocation>
        <location evidence="1">Cytoplasm</location>
    </subcellularLocation>
</comment>
<organism evidence="17 18">
    <name type="scientific">Rhizophagus irregularis (strain DAOM 197198w)</name>
    <name type="common">Glomus intraradices</name>
    <dbReference type="NCBI Taxonomy" id="1432141"/>
    <lineage>
        <taxon>Eukaryota</taxon>
        <taxon>Fungi</taxon>
        <taxon>Fungi incertae sedis</taxon>
        <taxon>Mucoromycota</taxon>
        <taxon>Glomeromycotina</taxon>
        <taxon>Glomeromycetes</taxon>
        <taxon>Glomerales</taxon>
        <taxon>Glomeraceae</taxon>
        <taxon>Rhizophagus</taxon>
    </lineage>
</organism>
<evidence type="ECO:0000256" key="7">
    <source>
        <dbReference type="ARBA" id="ARBA00022759"/>
    </source>
</evidence>
<dbReference type="InterPro" id="IPR041175">
    <property type="entry name" value="VLRF1/Vms1"/>
</dbReference>
<dbReference type="PROSITE" id="PS50297">
    <property type="entry name" value="ANK_REP_REGION"/>
    <property type="match status" value="1"/>
</dbReference>
<dbReference type="InterPro" id="IPR041540">
    <property type="entry name" value="VATC"/>
</dbReference>
<comment type="caution">
    <text evidence="17">The sequence shown here is derived from an EMBL/GenBank/DDBJ whole genome shotgun (WGS) entry which is preliminary data.</text>
</comment>
<feature type="compositionally biased region" description="Polar residues" evidence="15">
    <location>
        <begin position="592"/>
        <end position="613"/>
    </location>
</feature>
<dbReference type="GO" id="GO:0005737">
    <property type="term" value="C:cytoplasm"/>
    <property type="evidence" value="ECO:0007669"/>
    <property type="project" value="UniProtKB-SubCell"/>
</dbReference>
<accession>A0A015K305</accession>
<feature type="region of interest" description="Disordered" evidence="15">
    <location>
        <begin position="252"/>
        <end position="275"/>
    </location>
</feature>
<dbReference type="SUPFAM" id="SSF48403">
    <property type="entry name" value="Ankyrin repeat"/>
    <property type="match status" value="1"/>
</dbReference>
<dbReference type="InterPro" id="IPR036770">
    <property type="entry name" value="Ankyrin_rpt-contain_sf"/>
</dbReference>
<dbReference type="GO" id="GO:0016787">
    <property type="term" value="F:hydrolase activity"/>
    <property type="evidence" value="ECO:0007669"/>
    <property type="project" value="UniProtKB-KW"/>
</dbReference>
<keyword evidence="10" id="KW-0862">Zinc</keyword>
<reference evidence="17 18" key="1">
    <citation type="submission" date="2014-02" db="EMBL/GenBank/DDBJ databases">
        <title>Single nucleus genome sequencing reveals high similarity among nuclei of an endomycorrhizal fungus.</title>
        <authorList>
            <person name="Lin K."/>
            <person name="Geurts R."/>
            <person name="Zhang Z."/>
            <person name="Limpens E."/>
            <person name="Saunders D.G."/>
            <person name="Mu D."/>
            <person name="Pang E."/>
            <person name="Cao H."/>
            <person name="Cha H."/>
            <person name="Lin T."/>
            <person name="Zhou Q."/>
            <person name="Shang Y."/>
            <person name="Li Y."/>
            <person name="Ivanov S."/>
            <person name="Sharma T."/>
            <person name="Velzen R.V."/>
            <person name="Ruijter N.D."/>
            <person name="Aanen D.K."/>
            <person name="Win J."/>
            <person name="Kamoun S."/>
            <person name="Bisseling T."/>
            <person name="Huang S."/>
        </authorList>
    </citation>
    <scope>NUCLEOTIDE SEQUENCE [LARGE SCALE GENOMIC DNA]</scope>
    <source>
        <strain evidence="18">DAOM197198w</strain>
    </source>
</reference>
<keyword evidence="4 14" id="KW-0540">Nuclease</keyword>
<evidence type="ECO:0000256" key="10">
    <source>
        <dbReference type="ARBA" id="ARBA00022833"/>
    </source>
</evidence>
<keyword evidence="6" id="KW-0677">Repeat</keyword>
<proteinExistence type="inferred from homology"/>
<feature type="compositionally biased region" description="Basic residues" evidence="15">
    <location>
        <begin position="555"/>
        <end position="570"/>
    </location>
</feature>
<evidence type="ECO:0000256" key="1">
    <source>
        <dbReference type="ARBA" id="ARBA00004496"/>
    </source>
</evidence>
<keyword evidence="3 14" id="KW-0963">Cytoplasm</keyword>
<protein>
    <submittedName>
        <fullName evidence="17">Vms1p</fullName>
    </submittedName>
</protein>
<comment type="similarity">
    <text evidence="2 14">Belongs to the ANKZF1/VMS1 family.</text>
</comment>
<evidence type="ECO:0000256" key="15">
    <source>
        <dbReference type="SAM" id="MobiDB-lite"/>
    </source>
</evidence>
<dbReference type="InterPro" id="IPR047139">
    <property type="entry name" value="ANKZ1/VMS1"/>
</dbReference>
<dbReference type="GO" id="GO:0036503">
    <property type="term" value="P:ERAD pathway"/>
    <property type="evidence" value="ECO:0007669"/>
    <property type="project" value="TreeGrafter"/>
</dbReference>
<dbReference type="GO" id="GO:0008270">
    <property type="term" value="F:zinc ion binding"/>
    <property type="evidence" value="ECO:0007669"/>
    <property type="project" value="UniProtKB-KW"/>
</dbReference>
<dbReference type="InterPro" id="IPR002110">
    <property type="entry name" value="Ankyrin_rpt"/>
</dbReference>
<evidence type="ECO:0000256" key="6">
    <source>
        <dbReference type="ARBA" id="ARBA00022737"/>
    </source>
</evidence>
<keyword evidence="9 14" id="KW-0378">Hydrolase</keyword>
<evidence type="ECO:0000256" key="9">
    <source>
        <dbReference type="ARBA" id="ARBA00022801"/>
    </source>
</evidence>
<dbReference type="Pfam" id="PF18826">
    <property type="entry name" value="bVLRF1"/>
    <property type="match status" value="1"/>
</dbReference>
<keyword evidence="18" id="KW-1185">Reference proteome</keyword>
<evidence type="ECO:0000256" key="12">
    <source>
        <dbReference type="ARBA" id="ARBA00023054"/>
    </source>
</evidence>
<dbReference type="PANTHER" id="PTHR16036">
    <property type="entry name" value="ANKYRIN REPEAT AND ZINC FINGER DOMAIN-CONTAINING PROTEIN 1"/>
    <property type="match status" value="1"/>
</dbReference>
<dbReference type="SMART" id="SM00248">
    <property type="entry name" value="ANK"/>
    <property type="match status" value="1"/>
</dbReference>
<dbReference type="PROSITE" id="PS50088">
    <property type="entry name" value="ANK_REPEAT"/>
    <property type="match status" value="1"/>
</dbReference>
<dbReference type="Pfam" id="PF00023">
    <property type="entry name" value="Ank"/>
    <property type="match status" value="1"/>
</dbReference>
<dbReference type="AlphaFoldDB" id="A0A015K305"/>
<evidence type="ECO:0000259" key="16">
    <source>
        <dbReference type="PROSITE" id="PS52044"/>
    </source>
</evidence>
<evidence type="ECO:0000256" key="11">
    <source>
        <dbReference type="ARBA" id="ARBA00023043"/>
    </source>
</evidence>
<feature type="domain" description="VLRF1" evidence="16">
    <location>
        <begin position="206"/>
        <end position="358"/>
    </location>
</feature>
<sequence>MDINTILLFPIQIFSLPPEILSAITLREDSTRSLTKLISDSETITKIKEIDSFTEQNENDENDLMKPTCFVCGITSFENVEQQREHYKLDWHRFNVKMRAINLERGKNKYNPITEEEFEELMGDSLSSISGSNSDTTDDDITMRVNNLKIDDNESPEKKNAEPILWFSCSPMTINLGIYKNILNNLGENAIEDIHKLQIKPNEKENPRLWTMLMIRGGHFAALILDITANTKVTNAKEVKVIVHKTFHRYTTRRKQGGSQASNDNTKGKAKSAGAELRRYNESALQKSIRVLIEQWKSMIEESELIFIHAPGNNKNIIYNYEGAVLKKDDRRIRSFPFSTKRPTFTELRKTFIELTRVKVLEVKVNEDSQEPSKNKLTENNLINSQIVIESLEEIKGSKETPIESVEPVEPVEPVESSNNLEQASNKVIKMIQLIKKGKFDLFVNHITKNSIDVTELLPITTISENDNSKLPTLLHLASYLGHHDIVEYLLHQGADPTITSKKNVTPYDLANDKETRNIFRRYMAEHMDKWDWTIAHVPSPLTKEMEEEQQNKLKEKKKKNKEKKKKTTINKKEKELEGKTVTESIEPKSESLISASSKKLTSNKTPDSSSSLIGLPPEMRMKIERERRARAAEARLKSTPINLPSIGNVVCTICGKSLSELVPFEVSELKFCSVKCVKNYRESTL</sequence>
<evidence type="ECO:0000313" key="18">
    <source>
        <dbReference type="Proteomes" id="UP000022910"/>
    </source>
</evidence>
<dbReference type="Pfam" id="PF18716">
    <property type="entry name" value="VATC"/>
    <property type="match status" value="1"/>
</dbReference>
<evidence type="ECO:0000256" key="14">
    <source>
        <dbReference type="PROSITE-ProRule" id="PRU01389"/>
    </source>
</evidence>
<feature type="active site" evidence="14">
    <location>
        <position position="260"/>
    </location>
</feature>
<evidence type="ECO:0000256" key="2">
    <source>
        <dbReference type="ARBA" id="ARBA00009262"/>
    </source>
</evidence>
<keyword evidence="8" id="KW-0863">Zinc-finger</keyword>
<evidence type="ECO:0000256" key="8">
    <source>
        <dbReference type="ARBA" id="ARBA00022771"/>
    </source>
</evidence>
<evidence type="ECO:0000256" key="13">
    <source>
        <dbReference type="PROSITE-ProRule" id="PRU00023"/>
    </source>
</evidence>
<evidence type="ECO:0000256" key="3">
    <source>
        <dbReference type="ARBA" id="ARBA00022490"/>
    </source>
</evidence>
<keyword evidence="11 13" id="KW-0040">ANK repeat</keyword>
<evidence type="ECO:0000256" key="4">
    <source>
        <dbReference type="ARBA" id="ARBA00022722"/>
    </source>
</evidence>
<feature type="repeat" description="ANK" evidence="13">
    <location>
        <begin position="470"/>
        <end position="502"/>
    </location>
</feature>
<keyword evidence="7 14" id="KW-0255">Endonuclease</keyword>
<keyword evidence="12" id="KW-0175">Coiled coil</keyword>
<evidence type="ECO:0000256" key="5">
    <source>
        <dbReference type="ARBA" id="ARBA00022723"/>
    </source>
</evidence>
<dbReference type="Gene3D" id="1.25.40.20">
    <property type="entry name" value="Ankyrin repeat-containing domain"/>
    <property type="match status" value="1"/>
</dbReference>
<dbReference type="GO" id="GO:0004519">
    <property type="term" value="F:endonuclease activity"/>
    <property type="evidence" value="ECO:0007669"/>
    <property type="project" value="UniProtKB-KW"/>
</dbReference>
<dbReference type="PANTHER" id="PTHR16036:SF2">
    <property type="entry name" value="TRNA ENDONUCLEASE ANKZF1"/>
    <property type="match status" value="1"/>
</dbReference>
<dbReference type="Proteomes" id="UP000022910">
    <property type="component" value="Unassembled WGS sequence"/>
</dbReference>
<comment type="domain">
    <text evidence="14">The VLRF1 domain mediates binding to the 60S ribosomal subunit.</text>
</comment>
<gene>
    <name evidence="17" type="ORF">RirG_035850</name>
</gene>
<feature type="compositionally biased region" description="Basic and acidic residues" evidence="15">
    <location>
        <begin position="571"/>
        <end position="590"/>
    </location>
</feature>
<keyword evidence="5" id="KW-0479">Metal-binding</keyword>
<name>A0A015K305_RHIIW</name>
<dbReference type="STRING" id="1432141.A0A015K305"/>
<evidence type="ECO:0000313" key="17">
    <source>
        <dbReference type="EMBL" id="EXX76147.1"/>
    </source>
</evidence>
<dbReference type="PROSITE" id="PS52044">
    <property type="entry name" value="VLRF1"/>
    <property type="match status" value="1"/>
</dbReference>